<evidence type="ECO:0000313" key="1">
    <source>
        <dbReference type="EMBL" id="RBM02619.1"/>
    </source>
</evidence>
<sequence>MKLSATLRADQMEPAGSQLMKVNKNRCMKVAGVQLYLGKLLRSTHVKVIWDAEELMVVSMDGELVTKYDFPFPDGVTYLSLRHAKAKFQNMPEEG</sequence>
<dbReference type="Proteomes" id="UP000252167">
    <property type="component" value="Unassembled WGS sequence"/>
</dbReference>
<dbReference type="AlphaFoldDB" id="A0A365YJA0"/>
<keyword evidence="2" id="KW-1185">Reference proteome</keyword>
<comment type="caution">
    <text evidence="1">The sequence shown here is derived from an EMBL/GenBank/DDBJ whole genome shotgun (WGS) entry which is preliminary data.</text>
</comment>
<evidence type="ECO:0000313" key="2">
    <source>
        <dbReference type="Proteomes" id="UP000252167"/>
    </source>
</evidence>
<organism evidence="1 2">
    <name type="scientific">Glutamicibacter soli</name>
    <dbReference type="NCBI Taxonomy" id="453836"/>
    <lineage>
        <taxon>Bacteria</taxon>
        <taxon>Bacillati</taxon>
        <taxon>Actinomycetota</taxon>
        <taxon>Actinomycetes</taxon>
        <taxon>Micrococcales</taxon>
        <taxon>Micrococcaceae</taxon>
        <taxon>Glutamicibacter</taxon>
    </lineage>
</organism>
<reference evidence="1 2" key="1">
    <citation type="submission" date="2018-01" db="EMBL/GenBank/DDBJ databases">
        <title>Glutamicibacter soli strain NHPC-3 Whole genome sequence and assembly.</title>
        <authorList>
            <person name="Choudhury P."/>
            <person name="Gupta D."/>
            <person name="Sengupta K."/>
            <person name="Jawed A."/>
            <person name="Sultana N."/>
            <person name="Saha P."/>
        </authorList>
    </citation>
    <scope>NUCLEOTIDE SEQUENCE [LARGE SCALE GENOMIC DNA]</scope>
    <source>
        <strain evidence="1 2">NHPC-3</strain>
    </source>
</reference>
<protein>
    <submittedName>
        <fullName evidence="1">Uncharacterized protein</fullName>
    </submittedName>
</protein>
<name>A0A365YJA0_9MICC</name>
<accession>A0A365YJA0</accession>
<gene>
    <name evidence="1" type="ORF">C1H84_04055</name>
</gene>
<proteinExistence type="predicted"/>
<dbReference type="EMBL" id="POAF01000002">
    <property type="protein sequence ID" value="RBM02619.1"/>
    <property type="molecule type" value="Genomic_DNA"/>
</dbReference>